<protein>
    <submittedName>
        <fullName evidence="1">Uncharacterized protein</fullName>
    </submittedName>
</protein>
<organism evidence="1 2">
    <name type="scientific">Candidatus Chisholmbacteria bacterium RIFCSPHIGHO2_01_FULL_49_18</name>
    <dbReference type="NCBI Taxonomy" id="1797590"/>
    <lineage>
        <taxon>Bacteria</taxon>
        <taxon>Candidatus Chisholmiibacteriota</taxon>
    </lineage>
</organism>
<dbReference type="Proteomes" id="UP000179069">
    <property type="component" value="Unassembled WGS sequence"/>
</dbReference>
<reference evidence="1 2" key="1">
    <citation type="journal article" date="2016" name="Nat. Commun.">
        <title>Thousands of microbial genomes shed light on interconnected biogeochemical processes in an aquifer system.</title>
        <authorList>
            <person name="Anantharaman K."/>
            <person name="Brown C.T."/>
            <person name="Hug L.A."/>
            <person name="Sharon I."/>
            <person name="Castelle C.J."/>
            <person name="Probst A.J."/>
            <person name="Thomas B.C."/>
            <person name="Singh A."/>
            <person name="Wilkins M.J."/>
            <person name="Karaoz U."/>
            <person name="Brodie E.L."/>
            <person name="Williams K.H."/>
            <person name="Hubbard S.S."/>
            <person name="Banfield J.F."/>
        </authorList>
    </citation>
    <scope>NUCLEOTIDE SEQUENCE [LARGE SCALE GENOMIC DNA]</scope>
</reference>
<name>A0A1G1VPX3_9BACT</name>
<sequence length="88" mass="9984">MSHTPTSFDIAADLIRCIHASYSDKGFKDENVAAFLTHAQRDLRRVKKSIPAHTRTIIETRLKKSTNTRLSPYKRREDMLTAAVLLAS</sequence>
<dbReference type="AlphaFoldDB" id="A0A1G1VPX3"/>
<comment type="caution">
    <text evidence="1">The sequence shown here is derived from an EMBL/GenBank/DDBJ whole genome shotgun (WGS) entry which is preliminary data.</text>
</comment>
<accession>A0A1G1VPX3</accession>
<proteinExistence type="predicted"/>
<gene>
    <name evidence="1" type="ORF">A2785_01160</name>
</gene>
<evidence type="ECO:0000313" key="2">
    <source>
        <dbReference type="Proteomes" id="UP000179069"/>
    </source>
</evidence>
<evidence type="ECO:0000313" key="1">
    <source>
        <dbReference type="EMBL" id="OGY17435.1"/>
    </source>
</evidence>
<dbReference type="EMBL" id="MHCI01000001">
    <property type="protein sequence ID" value="OGY17435.1"/>
    <property type="molecule type" value="Genomic_DNA"/>
</dbReference>